<evidence type="ECO:0000313" key="5">
    <source>
        <dbReference type="Proteomes" id="UP000677054"/>
    </source>
</evidence>
<protein>
    <recommendedName>
        <fullName evidence="3">Fibronectin type-III domain-containing protein</fullName>
    </recommendedName>
</protein>
<dbReference type="GO" id="GO:0098609">
    <property type="term" value="P:cell-cell adhesion"/>
    <property type="evidence" value="ECO:0007669"/>
    <property type="project" value="TreeGrafter"/>
</dbReference>
<feature type="domain" description="Fibronectin type-III" evidence="3">
    <location>
        <begin position="221"/>
        <end position="320"/>
    </location>
</feature>
<dbReference type="OrthoDB" id="10253954at2759"/>
<dbReference type="InterPro" id="IPR036116">
    <property type="entry name" value="FN3_sf"/>
</dbReference>
<dbReference type="PROSITE" id="PS50853">
    <property type="entry name" value="FN3"/>
    <property type="match status" value="4"/>
</dbReference>
<keyword evidence="2" id="KW-1015">Disulfide bond</keyword>
<evidence type="ECO:0000259" key="3">
    <source>
        <dbReference type="PROSITE" id="PS50853"/>
    </source>
</evidence>
<dbReference type="InterPro" id="IPR003961">
    <property type="entry name" value="FN3_dom"/>
</dbReference>
<dbReference type="AlphaFoldDB" id="A0A7R8XKI5"/>
<proteinExistence type="predicted"/>
<dbReference type="PANTHER" id="PTHR44170">
    <property type="entry name" value="PROTEIN SIDEKICK"/>
    <property type="match status" value="1"/>
</dbReference>
<dbReference type="FunFam" id="2.60.40.10:FF:000028">
    <property type="entry name" value="Neuronal cell adhesion molecule"/>
    <property type="match status" value="2"/>
</dbReference>
<sequence length="500" mass="56626">MVPSEPTEMTALVINTTSISVEWKPPMKDKNRDFIMGYQIYVSGENGREKLSVKPHSHSIMNESSWTYTVTDLQPNSTYQVEVAAKTSKGTGRRSSPIIVNTLGGVPSSPTLQISLSAEESPYVVINTTWTNPSHTFGEIQGWRLRYWKQPNFCGNSSQNEMEQLDMKEFILNNFEKNEYTMHDLEKGFRYEFRLAGRNGGGYGQEGFAYLTTPEGPPTGPPTKISFRFITSDSVLLTWDVPEASHCNGRILGYTVKFHKKLNDDLISQRNISTPKVALLVALVLNNLEEDTSYYFQVLAYTVGGIGPFSERTYLMTISEFIGAPRNVRAAATSEDSLEVWWDEDPQHMSGYRIYYTMKDDMDLDQWMHVDTLCTYSALVENLQKWTSYSIKVAARTKEGYLGKQSEKILVSFDAVKEFVNDYGITQREVIPTKIVYNSESIGKVMPFTTYRVNVTAIPSDLGYRPAFSTHITTDEDGRLYVRKSRARMRGALFCLVPGV</sequence>
<evidence type="ECO:0000256" key="1">
    <source>
        <dbReference type="ARBA" id="ARBA00022737"/>
    </source>
</evidence>
<feature type="domain" description="Fibronectin type-III" evidence="3">
    <location>
        <begin position="324"/>
        <end position="419"/>
    </location>
</feature>
<reference evidence="4" key="1">
    <citation type="submission" date="2020-11" db="EMBL/GenBank/DDBJ databases">
        <authorList>
            <person name="Tran Van P."/>
        </authorList>
    </citation>
    <scope>NUCLEOTIDE SEQUENCE</scope>
</reference>
<dbReference type="EMBL" id="CAJPEV010001540">
    <property type="protein sequence ID" value="CAG0893207.1"/>
    <property type="molecule type" value="Genomic_DNA"/>
</dbReference>
<dbReference type="SMART" id="SM00060">
    <property type="entry name" value="FN3"/>
    <property type="match status" value="4"/>
</dbReference>
<dbReference type="SUPFAM" id="SSF49265">
    <property type="entry name" value="Fibronectin type III"/>
    <property type="match status" value="3"/>
</dbReference>
<organism evidence="4">
    <name type="scientific">Darwinula stevensoni</name>
    <dbReference type="NCBI Taxonomy" id="69355"/>
    <lineage>
        <taxon>Eukaryota</taxon>
        <taxon>Metazoa</taxon>
        <taxon>Ecdysozoa</taxon>
        <taxon>Arthropoda</taxon>
        <taxon>Crustacea</taxon>
        <taxon>Oligostraca</taxon>
        <taxon>Ostracoda</taxon>
        <taxon>Podocopa</taxon>
        <taxon>Podocopida</taxon>
        <taxon>Darwinulocopina</taxon>
        <taxon>Darwinuloidea</taxon>
        <taxon>Darwinulidae</taxon>
        <taxon>Darwinula</taxon>
    </lineage>
</organism>
<dbReference type="EMBL" id="LR901057">
    <property type="protein sequence ID" value="CAD7247688.1"/>
    <property type="molecule type" value="Genomic_DNA"/>
</dbReference>
<accession>A0A7R8XKI5</accession>
<dbReference type="Proteomes" id="UP000677054">
    <property type="component" value="Unassembled WGS sequence"/>
</dbReference>
<name>A0A7R8XKI5_9CRUS</name>
<dbReference type="Gene3D" id="2.60.40.10">
    <property type="entry name" value="Immunoglobulins"/>
    <property type="match status" value="4"/>
</dbReference>
<keyword evidence="5" id="KW-1185">Reference proteome</keyword>
<keyword evidence="1" id="KW-0677">Repeat</keyword>
<feature type="domain" description="Fibronectin type-III" evidence="3">
    <location>
        <begin position="5"/>
        <end position="105"/>
    </location>
</feature>
<evidence type="ECO:0000256" key="2">
    <source>
        <dbReference type="ARBA" id="ARBA00023157"/>
    </source>
</evidence>
<dbReference type="PANTHER" id="PTHR44170:SF6">
    <property type="entry name" value="CONTACTIN"/>
    <property type="match status" value="1"/>
</dbReference>
<feature type="domain" description="Fibronectin type-III" evidence="3">
    <location>
        <begin position="106"/>
        <end position="218"/>
    </location>
</feature>
<dbReference type="InterPro" id="IPR013783">
    <property type="entry name" value="Ig-like_fold"/>
</dbReference>
<evidence type="ECO:0000313" key="4">
    <source>
        <dbReference type="EMBL" id="CAD7247688.1"/>
    </source>
</evidence>
<gene>
    <name evidence="4" type="ORF">DSTB1V02_LOCUS7513</name>
</gene>
<dbReference type="GO" id="GO:0016020">
    <property type="term" value="C:membrane"/>
    <property type="evidence" value="ECO:0007669"/>
    <property type="project" value="UniProtKB-SubCell"/>
</dbReference>
<dbReference type="Pfam" id="PF00041">
    <property type="entry name" value="fn3"/>
    <property type="match status" value="4"/>
</dbReference>
<dbReference type="CDD" id="cd00063">
    <property type="entry name" value="FN3"/>
    <property type="match status" value="4"/>
</dbReference>